<reference evidence="2" key="1">
    <citation type="journal article" date="2022" name="Int. J. Mol. Sci.">
        <title>Draft Genome of Tanacetum Coccineum: Genomic Comparison of Closely Related Tanacetum-Family Plants.</title>
        <authorList>
            <person name="Yamashiro T."/>
            <person name="Shiraishi A."/>
            <person name="Nakayama K."/>
            <person name="Satake H."/>
        </authorList>
    </citation>
    <scope>NUCLEOTIDE SEQUENCE</scope>
</reference>
<evidence type="ECO:0000313" key="3">
    <source>
        <dbReference type="Proteomes" id="UP001151760"/>
    </source>
</evidence>
<proteinExistence type="predicted"/>
<evidence type="ECO:0000313" key="2">
    <source>
        <dbReference type="EMBL" id="GJU01311.1"/>
    </source>
</evidence>
<comment type="caution">
    <text evidence="2">The sequence shown here is derived from an EMBL/GenBank/DDBJ whole genome shotgun (WGS) entry which is preliminary data.</text>
</comment>
<feature type="region of interest" description="Disordered" evidence="1">
    <location>
        <begin position="1"/>
        <end position="23"/>
    </location>
</feature>
<feature type="compositionally biased region" description="Low complexity" evidence="1">
    <location>
        <begin position="7"/>
        <end position="23"/>
    </location>
</feature>
<reference evidence="2" key="2">
    <citation type="submission" date="2022-01" db="EMBL/GenBank/DDBJ databases">
        <authorList>
            <person name="Yamashiro T."/>
            <person name="Shiraishi A."/>
            <person name="Satake H."/>
            <person name="Nakayama K."/>
        </authorList>
    </citation>
    <scope>NUCLEOTIDE SEQUENCE</scope>
</reference>
<dbReference type="Proteomes" id="UP001151760">
    <property type="component" value="Unassembled WGS sequence"/>
</dbReference>
<organism evidence="2 3">
    <name type="scientific">Tanacetum coccineum</name>
    <dbReference type="NCBI Taxonomy" id="301880"/>
    <lineage>
        <taxon>Eukaryota</taxon>
        <taxon>Viridiplantae</taxon>
        <taxon>Streptophyta</taxon>
        <taxon>Embryophyta</taxon>
        <taxon>Tracheophyta</taxon>
        <taxon>Spermatophyta</taxon>
        <taxon>Magnoliopsida</taxon>
        <taxon>eudicotyledons</taxon>
        <taxon>Gunneridae</taxon>
        <taxon>Pentapetalae</taxon>
        <taxon>asterids</taxon>
        <taxon>campanulids</taxon>
        <taxon>Asterales</taxon>
        <taxon>Asteraceae</taxon>
        <taxon>Asteroideae</taxon>
        <taxon>Anthemideae</taxon>
        <taxon>Anthemidinae</taxon>
        <taxon>Tanacetum</taxon>
    </lineage>
</organism>
<gene>
    <name evidence="2" type="ORF">Tco_1111649</name>
</gene>
<keyword evidence="3" id="KW-1185">Reference proteome</keyword>
<sequence>MSYPDQSHSTTFTSTSSSHTASSNVMENVLHSFVAESDPQQQITYEDFDQIGKLDLEELDIKWQMAMLAVSIMKVKDVKVVLHKSTGLLMGAEEMLQMVFS</sequence>
<protein>
    <submittedName>
        <fullName evidence="2">Uncharacterized protein</fullName>
    </submittedName>
</protein>
<accession>A0ABQ5INI6</accession>
<evidence type="ECO:0000256" key="1">
    <source>
        <dbReference type="SAM" id="MobiDB-lite"/>
    </source>
</evidence>
<name>A0ABQ5INI6_9ASTR</name>
<dbReference type="EMBL" id="BQNB010020952">
    <property type="protein sequence ID" value="GJU01311.1"/>
    <property type="molecule type" value="Genomic_DNA"/>
</dbReference>